<organism evidence="2 3">
    <name type="scientific">Paraburkholderia pallida</name>
    <dbReference type="NCBI Taxonomy" id="2547399"/>
    <lineage>
        <taxon>Bacteria</taxon>
        <taxon>Pseudomonadati</taxon>
        <taxon>Pseudomonadota</taxon>
        <taxon>Betaproteobacteria</taxon>
        <taxon>Burkholderiales</taxon>
        <taxon>Burkholderiaceae</taxon>
        <taxon>Paraburkholderia</taxon>
    </lineage>
</organism>
<dbReference type="InterPro" id="IPR058248">
    <property type="entry name" value="Lxx211020-like"/>
</dbReference>
<dbReference type="InterPro" id="IPR036182">
    <property type="entry name" value="PCuAC_sf"/>
</dbReference>
<evidence type="ECO:0000313" key="3">
    <source>
        <dbReference type="Proteomes" id="UP000295727"/>
    </source>
</evidence>
<dbReference type="EMBL" id="CP038148">
    <property type="protein sequence ID" value="QBQ97127.1"/>
    <property type="molecule type" value="Genomic_DNA"/>
</dbReference>
<dbReference type="PANTHER" id="PTHR36302">
    <property type="entry name" value="BLR7088 PROTEIN"/>
    <property type="match status" value="1"/>
</dbReference>
<feature type="chain" id="PRO_5020700347" evidence="1">
    <location>
        <begin position="41"/>
        <end position="164"/>
    </location>
</feature>
<evidence type="ECO:0000256" key="1">
    <source>
        <dbReference type="SAM" id="SignalP"/>
    </source>
</evidence>
<dbReference type="SUPFAM" id="SSF110087">
    <property type="entry name" value="DR1885-like metal-binding protein"/>
    <property type="match status" value="1"/>
</dbReference>
<dbReference type="Pfam" id="PF04314">
    <property type="entry name" value="PCuAC"/>
    <property type="match status" value="1"/>
</dbReference>
<name>A0A4P7CQ83_9BURK</name>
<evidence type="ECO:0000313" key="2">
    <source>
        <dbReference type="EMBL" id="QBQ97127.1"/>
    </source>
</evidence>
<proteinExistence type="predicted"/>
<reference evidence="2 3" key="1">
    <citation type="submission" date="2019-03" db="EMBL/GenBank/DDBJ databases">
        <title>Paraburkholderia sp. 7MH5, isolated from subtropical forest soil.</title>
        <authorList>
            <person name="Gao Z.-H."/>
            <person name="Qiu L.-H."/>
        </authorList>
    </citation>
    <scope>NUCLEOTIDE SEQUENCE [LARGE SCALE GENOMIC DNA]</scope>
    <source>
        <strain evidence="2 3">7MH5</strain>
    </source>
</reference>
<protein>
    <submittedName>
        <fullName evidence="2">Copper chaperone PCu(A)C</fullName>
    </submittedName>
</protein>
<dbReference type="Proteomes" id="UP000295727">
    <property type="component" value="Chromosome 1"/>
</dbReference>
<dbReference type="AlphaFoldDB" id="A0A4P7CQ83"/>
<sequence>MTMKMKSRRVTRMSPISRLGATLGCALACTFAAFAPAAHAAGDALTAQNAWVRWLPNDLPAAGYVTLKNDGDKPVELVNVSSDDYGMVMLHQTVSNGSTQKMIMVDKATVPAHGTLSIAPGGYHLMLEHAKHKIAPGDTVKVKLQFSDGATLDTPFAVKPPSQH</sequence>
<dbReference type="OrthoDB" id="9796962at2"/>
<keyword evidence="1" id="KW-0732">Signal</keyword>
<feature type="signal peptide" evidence="1">
    <location>
        <begin position="1"/>
        <end position="40"/>
    </location>
</feature>
<gene>
    <name evidence="2" type="ORF">E1956_08030</name>
</gene>
<dbReference type="KEGG" id="ppai:E1956_08030"/>
<accession>A0A4P7CQ83</accession>
<dbReference type="Gene3D" id="2.60.40.1890">
    <property type="entry name" value="PCu(A)C copper chaperone"/>
    <property type="match status" value="1"/>
</dbReference>
<dbReference type="PANTHER" id="PTHR36302:SF1">
    <property type="entry name" value="COPPER CHAPERONE PCU(A)C"/>
    <property type="match status" value="1"/>
</dbReference>
<keyword evidence="3" id="KW-1185">Reference proteome</keyword>
<dbReference type="InterPro" id="IPR007410">
    <property type="entry name" value="LpqE-like"/>
</dbReference>